<keyword evidence="1" id="KW-0472">Membrane</keyword>
<dbReference type="Pfam" id="PF09865">
    <property type="entry name" value="DUF2092"/>
    <property type="match status" value="1"/>
</dbReference>
<reference evidence="2 3" key="1">
    <citation type="submission" date="2020-02" db="EMBL/GenBank/DDBJ databases">
        <authorList>
            <person name="Li X.-J."/>
            <person name="Feng X.-M."/>
        </authorList>
    </citation>
    <scope>NUCLEOTIDE SEQUENCE [LARGE SCALE GENOMIC DNA]</scope>
    <source>
        <strain evidence="2 3">CGMCC 4.7225</strain>
    </source>
</reference>
<sequence>MATAVDHPGRRKVFGKPWVVPAVAATAVVATAVAVPLIADADSDLPERSAAELFAGLARAPEVPFAGTLVYSADLGLPDLSAFTDDDSTTPWSLLSGATTARIWYSDLDTFRIALHGELSETDLIRDGDSFWYWDSDENTVTHLDAPASQEDPAGGLFGADMGRALGSSDVVAQLAMHWLAPTTEISVDGTATVAGRPAYELVIAPRDEQSLIGSIRVAIDGEHGVPLRIQVHSTDGGDPAIEVGFTSVSFKEPDPSVYEFTPPPGASTEELDLDSWLSAHEEHDPFGGAPLGTDEMAVDVVGESWTSVLIVDGVDPARLAAQLEKLSTESDKDVGDVAGAVGALLSQMRPVGGPYGSGLALESRLLSILLLDDGRLFAGAVSLEALEEAAAD</sequence>
<keyword evidence="3" id="KW-1185">Reference proteome</keyword>
<dbReference type="EMBL" id="JAAGOB010000012">
    <property type="protein sequence ID" value="NED97556.1"/>
    <property type="molecule type" value="Genomic_DNA"/>
</dbReference>
<name>A0A6N9YR70_9ACTN</name>
<dbReference type="InterPro" id="IPR052944">
    <property type="entry name" value="Sporulation_related"/>
</dbReference>
<gene>
    <name evidence="2" type="ORF">G1H11_19855</name>
</gene>
<keyword evidence="1" id="KW-0812">Transmembrane</keyword>
<dbReference type="AlphaFoldDB" id="A0A6N9YR70"/>
<dbReference type="PANTHER" id="PTHR37507:SF2">
    <property type="entry name" value="SPORULATION PROTEIN YDCC"/>
    <property type="match status" value="1"/>
</dbReference>
<evidence type="ECO:0000313" key="3">
    <source>
        <dbReference type="Proteomes" id="UP000469185"/>
    </source>
</evidence>
<dbReference type="Gene3D" id="2.50.20.10">
    <property type="entry name" value="Lipoprotein localisation LolA/LolB/LppX"/>
    <property type="match status" value="1"/>
</dbReference>
<accession>A0A6N9YR70</accession>
<dbReference type="Proteomes" id="UP000469185">
    <property type="component" value="Unassembled WGS sequence"/>
</dbReference>
<feature type="transmembrane region" description="Helical" evidence="1">
    <location>
        <begin position="18"/>
        <end position="39"/>
    </location>
</feature>
<dbReference type="RefSeq" id="WP_163820336.1">
    <property type="nucleotide sequence ID" value="NZ_JAAGOB010000012.1"/>
</dbReference>
<protein>
    <submittedName>
        <fullName evidence="2">DUF2092 domain-containing protein</fullName>
    </submittedName>
</protein>
<evidence type="ECO:0000313" key="2">
    <source>
        <dbReference type="EMBL" id="NED97556.1"/>
    </source>
</evidence>
<evidence type="ECO:0000256" key="1">
    <source>
        <dbReference type="SAM" id="Phobius"/>
    </source>
</evidence>
<organism evidence="2 3">
    <name type="scientific">Phytoactinopolyspora alkaliphila</name>
    <dbReference type="NCBI Taxonomy" id="1783498"/>
    <lineage>
        <taxon>Bacteria</taxon>
        <taxon>Bacillati</taxon>
        <taxon>Actinomycetota</taxon>
        <taxon>Actinomycetes</taxon>
        <taxon>Jiangellales</taxon>
        <taxon>Jiangellaceae</taxon>
        <taxon>Phytoactinopolyspora</taxon>
    </lineage>
</organism>
<keyword evidence="1" id="KW-1133">Transmembrane helix</keyword>
<dbReference type="PANTHER" id="PTHR37507">
    <property type="entry name" value="SPORULATION PROTEIN YDCC"/>
    <property type="match status" value="1"/>
</dbReference>
<comment type="caution">
    <text evidence="2">The sequence shown here is derived from an EMBL/GenBank/DDBJ whole genome shotgun (WGS) entry which is preliminary data.</text>
</comment>
<dbReference type="InterPro" id="IPR029046">
    <property type="entry name" value="LolA/LolB/LppX"/>
</dbReference>
<proteinExistence type="predicted"/>
<dbReference type="SUPFAM" id="SSF89392">
    <property type="entry name" value="Prokaryotic lipoproteins and lipoprotein localization factors"/>
    <property type="match status" value="1"/>
</dbReference>
<dbReference type="InterPro" id="IPR019207">
    <property type="entry name" value="DUF2092"/>
</dbReference>